<evidence type="ECO:0000313" key="2">
    <source>
        <dbReference type="Proteomes" id="UP001152872"/>
    </source>
</evidence>
<keyword evidence="2" id="KW-1185">Reference proteome</keyword>
<organism evidence="1 2">
    <name type="scientific">Pseudanabaena catenata USMAC16</name>
    <dbReference type="NCBI Taxonomy" id="1855837"/>
    <lineage>
        <taxon>Bacteria</taxon>
        <taxon>Bacillati</taxon>
        <taxon>Cyanobacteriota</taxon>
        <taxon>Cyanophyceae</taxon>
        <taxon>Pseudanabaenales</taxon>
        <taxon>Pseudanabaenaceae</taxon>
        <taxon>Pseudanabaena</taxon>
    </lineage>
</organism>
<evidence type="ECO:0000313" key="1">
    <source>
        <dbReference type="EMBL" id="MDG3497492.1"/>
    </source>
</evidence>
<comment type="caution">
    <text evidence="1">The sequence shown here is derived from an EMBL/GenBank/DDBJ whole genome shotgun (WGS) entry which is preliminary data.</text>
</comment>
<dbReference type="Proteomes" id="UP001152872">
    <property type="component" value="Unassembled WGS sequence"/>
</dbReference>
<sequence length="50" mass="5717">MSRLIAIGNKRLADEWCFLFDSDHLLGFVILNAIRNFRRSGMSCLIAIAF</sequence>
<proteinExistence type="predicted"/>
<dbReference type="EMBL" id="VBTY01000393">
    <property type="protein sequence ID" value="MDG3497492.1"/>
    <property type="molecule type" value="Genomic_DNA"/>
</dbReference>
<reference evidence="1" key="1">
    <citation type="submission" date="2019-05" db="EMBL/GenBank/DDBJ databases">
        <title>Whole genome sequencing of Pseudanabaena catenata USMAC16.</title>
        <authorList>
            <person name="Khan Z."/>
            <person name="Omar W.M."/>
            <person name="Convey P."/>
            <person name="Merican F."/>
            <person name="Najimudin N."/>
        </authorList>
    </citation>
    <scope>NUCLEOTIDE SEQUENCE</scope>
    <source>
        <strain evidence="1">USMAC16</strain>
    </source>
</reference>
<dbReference type="RefSeq" id="WP_158467670.1">
    <property type="nucleotide sequence ID" value="NZ_VBTY01000393.1"/>
</dbReference>
<name>A0A9X4MDN2_9CYAN</name>
<dbReference type="AlphaFoldDB" id="A0A9X4MDN2"/>
<protein>
    <submittedName>
        <fullName evidence="1">Uncharacterized protein</fullName>
    </submittedName>
</protein>
<accession>A0A9X4MDN2</accession>
<gene>
    <name evidence="1" type="ORF">FEV09_23505</name>
</gene>